<dbReference type="FunFam" id="3.40.50.2000:FF:000028">
    <property type="entry name" value="Glycogen [starch] synthase"/>
    <property type="match status" value="1"/>
</dbReference>
<dbReference type="GO" id="GO:0005978">
    <property type="term" value="P:glycogen biosynthetic process"/>
    <property type="evidence" value="ECO:0007669"/>
    <property type="project" value="UniProtKB-UniPathway"/>
</dbReference>
<comment type="similarity">
    <text evidence="2 8">Belongs to the glycosyltransferase 3 family.</text>
</comment>
<keyword evidence="4 8" id="KW-0328">Glycosyltransferase</keyword>
<dbReference type="FunFam" id="3.40.50.2000:FF:000014">
    <property type="entry name" value="Glycogen [starch] synthase"/>
    <property type="match status" value="1"/>
</dbReference>
<evidence type="ECO:0000256" key="2">
    <source>
        <dbReference type="ARBA" id="ARBA00010686"/>
    </source>
</evidence>
<evidence type="ECO:0000256" key="1">
    <source>
        <dbReference type="ARBA" id="ARBA00004964"/>
    </source>
</evidence>
<dbReference type="PANTHER" id="PTHR10176:SF3">
    <property type="entry name" value="GLYCOGEN [STARCH] SYNTHASE"/>
    <property type="match status" value="1"/>
</dbReference>
<dbReference type="CDD" id="cd03793">
    <property type="entry name" value="GT3_GSY2-like"/>
    <property type="match status" value="1"/>
</dbReference>
<dbReference type="HOGENOM" id="CLU_015910_1_0_1"/>
<evidence type="ECO:0000256" key="4">
    <source>
        <dbReference type="ARBA" id="ARBA00022676"/>
    </source>
</evidence>
<evidence type="ECO:0000256" key="5">
    <source>
        <dbReference type="ARBA" id="ARBA00022679"/>
    </source>
</evidence>
<dbReference type="UniPathway" id="UPA00164"/>
<protein>
    <recommendedName>
        <fullName evidence="8">Glycogen [starch] synthase</fullName>
        <ecNumber evidence="8">2.4.1.11</ecNumber>
    </recommendedName>
</protein>
<dbReference type="EnsemblMetazoa" id="CapteT178740">
    <property type="protein sequence ID" value="CapteP178740"/>
    <property type="gene ID" value="CapteG178740"/>
</dbReference>
<dbReference type="Gene3D" id="3.40.50.2000">
    <property type="entry name" value="Glycogen Phosphorylase B"/>
    <property type="match status" value="2"/>
</dbReference>
<evidence type="ECO:0000256" key="6">
    <source>
        <dbReference type="ARBA" id="ARBA00023056"/>
    </source>
</evidence>
<organism evidence="10">
    <name type="scientific">Capitella teleta</name>
    <name type="common">Polychaete worm</name>
    <dbReference type="NCBI Taxonomy" id="283909"/>
    <lineage>
        <taxon>Eukaryota</taxon>
        <taxon>Metazoa</taxon>
        <taxon>Spiralia</taxon>
        <taxon>Lophotrochozoa</taxon>
        <taxon>Annelida</taxon>
        <taxon>Polychaeta</taxon>
        <taxon>Sedentaria</taxon>
        <taxon>Scolecida</taxon>
        <taxon>Capitellidae</taxon>
        <taxon>Capitella</taxon>
    </lineage>
</organism>
<dbReference type="GO" id="GO:0005737">
    <property type="term" value="C:cytoplasm"/>
    <property type="evidence" value="ECO:0007669"/>
    <property type="project" value="TreeGrafter"/>
</dbReference>
<keyword evidence="12" id="KW-1185">Reference proteome</keyword>
<dbReference type="PANTHER" id="PTHR10176">
    <property type="entry name" value="GLYCOGEN SYNTHASE"/>
    <property type="match status" value="1"/>
</dbReference>
<dbReference type="EMBL" id="AMQN01002988">
    <property type="status" value="NOT_ANNOTATED_CDS"/>
    <property type="molecule type" value="Genomic_DNA"/>
</dbReference>
<dbReference type="Proteomes" id="UP000014760">
    <property type="component" value="Unassembled WGS sequence"/>
</dbReference>
<dbReference type="OMA" id="RDVRNHI"/>
<comment type="function">
    <text evidence="8">Transfers the glycosyl residue from UDP-Glc to the non-reducing end of alpha-1,4-glucan.</text>
</comment>
<accession>R7TCG9</accession>
<dbReference type="EC" id="2.4.1.11" evidence="8"/>
<evidence type="ECO:0000313" key="10">
    <source>
        <dbReference type="EMBL" id="ELT91212.1"/>
    </source>
</evidence>
<dbReference type="GO" id="GO:0004373">
    <property type="term" value="F:alpha-1,4-glucan glucosyltransferase (UDP-glucose donor) activity"/>
    <property type="evidence" value="ECO:0007669"/>
    <property type="project" value="UniProtKB-EC"/>
</dbReference>
<comment type="catalytic activity">
    <reaction evidence="7">
        <text>[(1-&gt;4)-alpha-D-glucosyl](n) + UDP-alpha-D-glucose = [(1-&gt;4)-alpha-D-glucosyl](n+1) + UDP + H(+)</text>
        <dbReference type="Rhea" id="RHEA:18549"/>
        <dbReference type="Rhea" id="RHEA-COMP:9584"/>
        <dbReference type="Rhea" id="RHEA-COMP:9587"/>
        <dbReference type="ChEBI" id="CHEBI:15378"/>
        <dbReference type="ChEBI" id="CHEBI:15444"/>
        <dbReference type="ChEBI" id="CHEBI:58223"/>
        <dbReference type="ChEBI" id="CHEBI:58885"/>
        <dbReference type="EC" id="2.4.1.11"/>
    </reaction>
    <physiologicalReaction direction="left-to-right" evidence="7">
        <dbReference type="Rhea" id="RHEA:18550"/>
    </physiologicalReaction>
</comment>
<dbReference type="AlphaFoldDB" id="R7TCG9"/>
<dbReference type="OrthoDB" id="6335297at2759"/>
<keyword evidence="5 8" id="KW-0808">Transferase</keyword>
<name>R7TCG9_CAPTE</name>
<dbReference type="InterPro" id="IPR008631">
    <property type="entry name" value="Glycogen_synth"/>
</dbReference>
<proteinExistence type="inferred from homology"/>
<evidence type="ECO:0000256" key="7">
    <source>
        <dbReference type="ARBA" id="ARBA00047345"/>
    </source>
</evidence>
<evidence type="ECO:0000313" key="11">
    <source>
        <dbReference type="EnsemblMetazoa" id="CapteP178740"/>
    </source>
</evidence>
<evidence type="ECO:0000256" key="3">
    <source>
        <dbReference type="ARBA" id="ARBA00022553"/>
    </source>
</evidence>
<comment type="pathway">
    <text evidence="1 8">Glycan biosynthesis; glycogen biosynthesis.</text>
</comment>
<gene>
    <name evidence="10" type="ORF">CAPTEDRAFT_178740</name>
</gene>
<reference evidence="11" key="3">
    <citation type="submission" date="2015-06" db="UniProtKB">
        <authorList>
            <consortium name="EnsemblMetazoa"/>
        </authorList>
    </citation>
    <scope>IDENTIFICATION</scope>
</reference>
<evidence type="ECO:0000313" key="12">
    <source>
        <dbReference type="Proteomes" id="UP000014760"/>
    </source>
</evidence>
<keyword evidence="6 8" id="KW-0320">Glycogen biosynthesis</keyword>
<feature type="compositionally biased region" description="Acidic residues" evidence="9">
    <location>
        <begin position="665"/>
        <end position="680"/>
    </location>
</feature>
<keyword evidence="3" id="KW-0597">Phosphoprotein</keyword>
<dbReference type="SUPFAM" id="SSF53756">
    <property type="entry name" value="UDP-Glycosyltransferase/glycogen phosphorylase"/>
    <property type="match status" value="2"/>
</dbReference>
<dbReference type="FunCoup" id="R7TCG9">
    <property type="interactions" value="299"/>
</dbReference>
<reference evidence="10 12" key="2">
    <citation type="journal article" date="2013" name="Nature">
        <title>Insights into bilaterian evolution from three spiralian genomes.</title>
        <authorList>
            <person name="Simakov O."/>
            <person name="Marletaz F."/>
            <person name="Cho S.J."/>
            <person name="Edsinger-Gonzales E."/>
            <person name="Havlak P."/>
            <person name="Hellsten U."/>
            <person name="Kuo D.H."/>
            <person name="Larsson T."/>
            <person name="Lv J."/>
            <person name="Arendt D."/>
            <person name="Savage R."/>
            <person name="Osoegawa K."/>
            <person name="de Jong P."/>
            <person name="Grimwood J."/>
            <person name="Chapman J.A."/>
            <person name="Shapiro H."/>
            <person name="Aerts A."/>
            <person name="Otillar R.P."/>
            <person name="Terry A.Y."/>
            <person name="Boore J.L."/>
            <person name="Grigoriev I.V."/>
            <person name="Lindberg D.R."/>
            <person name="Seaver E.C."/>
            <person name="Weisblat D.A."/>
            <person name="Putnam N.H."/>
            <person name="Rokhsar D.S."/>
        </authorList>
    </citation>
    <scope>NUCLEOTIDE SEQUENCE</scope>
    <source>
        <strain evidence="10 12">I ESC-2004</strain>
    </source>
</reference>
<sequence>MRRASFARNLKGVDSTDMWYAPDAGATAELNNQFFFEIAWEVANKVGGIYTVIKTKAAVTTEELGDQYCMIGPYNESCVRTEVEILEPSGPAMSATLQQMRDNGIKVVFGRWLIDGYPRVILFDIGSAAWKLDEWKREIWDLSHIGIPWHDKESNDAVIFGFLTAWFLSEFYKNLGDSPKIVAHFHEWLAGLGLVVCRMRHIDVSTVFTTHATLLGRYLCAGKTDFYNNLSTFSVDKEAGDRGIYHRYCIERAAVHCAHVFTTVSEITGVEVEHLLRRKPDCILPNGLNVQKFAALHEFQNRHAMAKEKIHNFVRGHFHGHYDFDLDKTLYFFIAGRYEFSNKGADMFIEGLARLNYYMKASAAAGTTVVAFLIFPTRTNNFNVESLRGQAISKQLRETVENVQKGIGHKLFEICLRGEIPKGEDLLVKEDIVKLKRCIFSSQTNALPPVCTHNVIDDHNDPVLNAIRRCELFNNRADRVKVIFHPEFLNSTNPLFGLDYEEFVRGCHLGVFPSYYEPWGYTPAECTVMGIPSITTNLSGFGCFMKEHINEPMSYGIYIVDRRNQSSEDSVRELARDMFDFTCLSRRQRIIQRNRTERLSELLDWKYLGVYYRKARIMALARGHPELFTDEMEEQPTSISKVPKPASMPPSPSMSRSSTPAHSDVEDDDDDSHDSEEEREELSHRTTPSNGSIDGRGKSPIFKV</sequence>
<dbReference type="Pfam" id="PF05693">
    <property type="entry name" value="Glycogen_syn"/>
    <property type="match status" value="1"/>
</dbReference>
<evidence type="ECO:0000256" key="8">
    <source>
        <dbReference type="RuleBase" id="RU363104"/>
    </source>
</evidence>
<dbReference type="STRING" id="283909.R7TCG9"/>
<reference evidence="12" key="1">
    <citation type="submission" date="2012-12" db="EMBL/GenBank/DDBJ databases">
        <authorList>
            <person name="Hellsten U."/>
            <person name="Grimwood J."/>
            <person name="Chapman J.A."/>
            <person name="Shapiro H."/>
            <person name="Aerts A."/>
            <person name="Otillar R.P."/>
            <person name="Terry A.Y."/>
            <person name="Boore J.L."/>
            <person name="Simakov O."/>
            <person name="Marletaz F."/>
            <person name="Cho S.-J."/>
            <person name="Edsinger-Gonzales E."/>
            <person name="Havlak P."/>
            <person name="Kuo D.-H."/>
            <person name="Larsson T."/>
            <person name="Lv J."/>
            <person name="Arendt D."/>
            <person name="Savage R."/>
            <person name="Osoegawa K."/>
            <person name="de Jong P."/>
            <person name="Lindberg D.R."/>
            <person name="Seaver E.C."/>
            <person name="Weisblat D.A."/>
            <person name="Putnam N.H."/>
            <person name="Grigoriev I.V."/>
            <person name="Rokhsar D.S."/>
        </authorList>
    </citation>
    <scope>NUCLEOTIDE SEQUENCE</scope>
    <source>
        <strain evidence="12">I ESC-2004</strain>
    </source>
</reference>
<evidence type="ECO:0000256" key="9">
    <source>
        <dbReference type="SAM" id="MobiDB-lite"/>
    </source>
</evidence>
<feature type="compositionally biased region" description="Low complexity" evidence="9">
    <location>
        <begin position="653"/>
        <end position="662"/>
    </location>
</feature>
<dbReference type="EMBL" id="KB310616">
    <property type="protein sequence ID" value="ELT91212.1"/>
    <property type="molecule type" value="Genomic_DNA"/>
</dbReference>
<feature type="region of interest" description="Disordered" evidence="9">
    <location>
        <begin position="632"/>
        <end position="704"/>
    </location>
</feature>